<evidence type="ECO:0000313" key="2">
    <source>
        <dbReference type="Proteomes" id="UP000799766"/>
    </source>
</evidence>
<organism evidence="1 2">
    <name type="scientific">Lineolata rhizophorae</name>
    <dbReference type="NCBI Taxonomy" id="578093"/>
    <lineage>
        <taxon>Eukaryota</taxon>
        <taxon>Fungi</taxon>
        <taxon>Dikarya</taxon>
        <taxon>Ascomycota</taxon>
        <taxon>Pezizomycotina</taxon>
        <taxon>Dothideomycetes</taxon>
        <taxon>Dothideomycetes incertae sedis</taxon>
        <taxon>Lineolatales</taxon>
        <taxon>Lineolataceae</taxon>
        <taxon>Lineolata</taxon>
    </lineage>
</organism>
<sequence>MDLGNGHANDESIKFAAHTNQMILARDYLSSITAMDGLGIYFKRPLRSDQAVGFRSMTVKRNPEPFQL</sequence>
<protein>
    <submittedName>
        <fullName evidence="1">Uncharacterized protein</fullName>
    </submittedName>
</protein>
<dbReference type="OrthoDB" id="3794568at2759"/>
<keyword evidence="2" id="KW-1185">Reference proteome</keyword>
<gene>
    <name evidence="1" type="ORF">BDY21DRAFT_358693</name>
</gene>
<name>A0A6A6NLM9_9PEZI</name>
<accession>A0A6A6NLM9</accession>
<evidence type="ECO:0000313" key="1">
    <source>
        <dbReference type="EMBL" id="KAF2452625.1"/>
    </source>
</evidence>
<reference evidence="1" key="1">
    <citation type="journal article" date="2020" name="Stud. Mycol.">
        <title>101 Dothideomycetes genomes: a test case for predicting lifestyles and emergence of pathogens.</title>
        <authorList>
            <person name="Haridas S."/>
            <person name="Albert R."/>
            <person name="Binder M."/>
            <person name="Bloem J."/>
            <person name="Labutti K."/>
            <person name="Salamov A."/>
            <person name="Andreopoulos B."/>
            <person name="Baker S."/>
            <person name="Barry K."/>
            <person name="Bills G."/>
            <person name="Bluhm B."/>
            <person name="Cannon C."/>
            <person name="Castanera R."/>
            <person name="Culley D."/>
            <person name="Daum C."/>
            <person name="Ezra D."/>
            <person name="Gonzalez J."/>
            <person name="Henrissat B."/>
            <person name="Kuo A."/>
            <person name="Liang C."/>
            <person name="Lipzen A."/>
            <person name="Lutzoni F."/>
            <person name="Magnuson J."/>
            <person name="Mondo S."/>
            <person name="Nolan M."/>
            <person name="Ohm R."/>
            <person name="Pangilinan J."/>
            <person name="Park H.-J."/>
            <person name="Ramirez L."/>
            <person name="Alfaro M."/>
            <person name="Sun H."/>
            <person name="Tritt A."/>
            <person name="Yoshinaga Y."/>
            <person name="Zwiers L.-H."/>
            <person name="Turgeon B."/>
            <person name="Goodwin S."/>
            <person name="Spatafora J."/>
            <person name="Crous P."/>
            <person name="Grigoriev I."/>
        </authorList>
    </citation>
    <scope>NUCLEOTIDE SEQUENCE</scope>
    <source>
        <strain evidence="1">ATCC 16933</strain>
    </source>
</reference>
<dbReference type="AlphaFoldDB" id="A0A6A6NLM9"/>
<proteinExistence type="predicted"/>
<dbReference type="EMBL" id="MU001706">
    <property type="protein sequence ID" value="KAF2452625.1"/>
    <property type="molecule type" value="Genomic_DNA"/>
</dbReference>
<dbReference type="Proteomes" id="UP000799766">
    <property type="component" value="Unassembled WGS sequence"/>
</dbReference>